<evidence type="ECO:0000256" key="3">
    <source>
        <dbReference type="ARBA" id="ARBA00022692"/>
    </source>
</evidence>
<dbReference type="GO" id="GO:0012505">
    <property type="term" value="C:endomembrane system"/>
    <property type="evidence" value="ECO:0007669"/>
    <property type="project" value="UniProtKB-SubCell"/>
</dbReference>
<organism evidence="8 9">
    <name type="scientific">Cylicocyclus nassatus</name>
    <name type="common">Nematode worm</name>
    <dbReference type="NCBI Taxonomy" id="53992"/>
    <lineage>
        <taxon>Eukaryota</taxon>
        <taxon>Metazoa</taxon>
        <taxon>Ecdysozoa</taxon>
        <taxon>Nematoda</taxon>
        <taxon>Chromadorea</taxon>
        <taxon>Rhabditida</taxon>
        <taxon>Rhabditina</taxon>
        <taxon>Rhabditomorpha</taxon>
        <taxon>Strongyloidea</taxon>
        <taxon>Strongylidae</taxon>
        <taxon>Cylicocyclus</taxon>
    </lineage>
</organism>
<evidence type="ECO:0000256" key="5">
    <source>
        <dbReference type="ARBA" id="ARBA00023136"/>
    </source>
</evidence>
<evidence type="ECO:0000256" key="4">
    <source>
        <dbReference type="ARBA" id="ARBA00022989"/>
    </source>
</evidence>
<dbReference type="Pfam" id="PF10277">
    <property type="entry name" value="Frag1"/>
    <property type="match status" value="1"/>
</dbReference>
<protein>
    <recommendedName>
        <fullName evidence="7">CWH43-like N-terminal domain-containing protein</fullName>
    </recommendedName>
</protein>
<comment type="similarity">
    <text evidence="2">Belongs to the DRAM/TMEM150 family.</text>
</comment>
<dbReference type="PANTHER" id="PTHR21324">
    <property type="entry name" value="FASTING-INDUCIBLE INTEGRAL MEMBRANE PROTEIN TM6P1-RELATED"/>
    <property type="match status" value="1"/>
</dbReference>
<dbReference type="Proteomes" id="UP001176961">
    <property type="component" value="Unassembled WGS sequence"/>
</dbReference>
<dbReference type="InterPro" id="IPR050911">
    <property type="entry name" value="DRAM/TMEM150_Autophagy_Mod"/>
</dbReference>
<name>A0AA36M894_CYLNA</name>
<evidence type="ECO:0000313" key="9">
    <source>
        <dbReference type="Proteomes" id="UP001176961"/>
    </source>
</evidence>
<comment type="caution">
    <text evidence="8">The sequence shown here is derived from an EMBL/GenBank/DDBJ whole genome shotgun (WGS) entry which is preliminary data.</text>
</comment>
<comment type="subcellular location">
    <subcellularLocation>
        <location evidence="1">Endomembrane system</location>
        <topology evidence="1">Multi-pass membrane protein</topology>
    </subcellularLocation>
</comment>
<feature type="transmembrane region" description="Helical" evidence="6">
    <location>
        <begin position="150"/>
        <end position="168"/>
    </location>
</feature>
<feature type="transmembrane region" description="Helical" evidence="6">
    <location>
        <begin position="115"/>
        <end position="138"/>
    </location>
</feature>
<dbReference type="EMBL" id="CATQJL010000305">
    <property type="protein sequence ID" value="CAJ0602076.1"/>
    <property type="molecule type" value="Genomic_DNA"/>
</dbReference>
<feature type="transmembrane region" description="Helical" evidence="6">
    <location>
        <begin position="180"/>
        <end position="207"/>
    </location>
</feature>
<dbReference type="PANTHER" id="PTHR21324:SF2">
    <property type="entry name" value="EG:22E5.9 PROTEIN"/>
    <property type="match status" value="1"/>
</dbReference>
<evidence type="ECO:0000313" key="8">
    <source>
        <dbReference type="EMBL" id="CAJ0602076.1"/>
    </source>
</evidence>
<feature type="transmembrane region" description="Helical" evidence="6">
    <location>
        <begin position="21"/>
        <end position="47"/>
    </location>
</feature>
<keyword evidence="3 6" id="KW-0812">Transmembrane</keyword>
<accession>A0AA36M894</accession>
<reference evidence="8" key="1">
    <citation type="submission" date="2023-07" db="EMBL/GenBank/DDBJ databases">
        <authorList>
            <consortium name="CYATHOMIX"/>
        </authorList>
    </citation>
    <scope>NUCLEOTIDE SEQUENCE</scope>
    <source>
        <strain evidence="8">N/A</strain>
    </source>
</reference>
<keyword evidence="5 6" id="KW-0472">Membrane</keyword>
<dbReference type="InterPro" id="IPR019402">
    <property type="entry name" value="CWH43_N"/>
</dbReference>
<evidence type="ECO:0000256" key="2">
    <source>
        <dbReference type="ARBA" id="ARBA00006565"/>
    </source>
</evidence>
<dbReference type="AlphaFoldDB" id="A0AA36M894"/>
<evidence type="ECO:0000256" key="1">
    <source>
        <dbReference type="ARBA" id="ARBA00004127"/>
    </source>
</evidence>
<keyword evidence="9" id="KW-1185">Reference proteome</keyword>
<gene>
    <name evidence="8" type="ORF">CYNAS_LOCUS14059</name>
</gene>
<evidence type="ECO:0000259" key="7">
    <source>
        <dbReference type="Pfam" id="PF10277"/>
    </source>
</evidence>
<sequence length="278" mass="31507">MRSCYALYQTKILGKWYSCNRIILGMNFLCIWLLPILSALLCIGGTISGHFTKFSDYFNSSIAVPYIGNFTESYPASALFAQLLNMSAFFYILTFCAVHLQVVEFYGHSLHWRKGWWYITSLLILIAGLAGAFGLTLAANFCYSEGDGNVHLVGTALAFVGMLLYGWGHVIASYARVPRLVHVAVCHFRSLLMLIITAAFAFNIIVHYKNDKKQDETTEKIAAISEWGVMLVMQIFVITLVSELRLCTAKWLWFQPPSLYSVNFFCYLKYVTCSVFFL</sequence>
<evidence type="ECO:0000256" key="6">
    <source>
        <dbReference type="SAM" id="Phobius"/>
    </source>
</evidence>
<proteinExistence type="inferred from homology"/>
<feature type="domain" description="CWH43-like N-terminal" evidence="7">
    <location>
        <begin position="29"/>
        <end position="245"/>
    </location>
</feature>
<feature type="transmembrane region" description="Helical" evidence="6">
    <location>
        <begin position="227"/>
        <end position="247"/>
    </location>
</feature>
<keyword evidence="4 6" id="KW-1133">Transmembrane helix</keyword>
<feature type="transmembrane region" description="Helical" evidence="6">
    <location>
        <begin position="79"/>
        <end position="103"/>
    </location>
</feature>